<dbReference type="AlphaFoldDB" id="A0A645C543"/>
<keyword evidence="3" id="KW-0328">Glycosyltransferase</keyword>
<accession>A0A645C543</accession>
<dbReference type="SUPFAM" id="SSF53271">
    <property type="entry name" value="PRTase-like"/>
    <property type="match status" value="1"/>
</dbReference>
<gene>
    <name evidence="3" type="primary">purF_44</name>
    <name evidence="3" type="ORF">SDC9_119892</name>
</gene>
<proteinExistence type="predicted"/>
<dbReference type="GO" id="GO:0004044">
    <property type="term" value="F:amidophosphoribosyltransferase activity"/>
    <property type="evidence" value="ECO:0007669"/>
    <property type="project" value="UniProtKB-EC"/>
</dbReference>
<dbReference type="InterPro" id="IPR029057">
    <property type="entry name" value="PRTase-like"/>
</dbReference>
<dbReference type="InterPro" id="IPR000836">
    <property type="entry name" value="PRTase_dom"/>
</dbReference>
<evidence type="ECO:0000256" key="2">
    <source>
        <dbReference type="ARBA" id="ARBA00022962"/>
    </source>
</evidence>
<dbReference type="CDD" id="cd06223">
    <property type="entry name" value="PRTases_typeI"/>
    <property type="match status" value="1"/>
</dbReference>
<reference evidence="3" key="1">
    <citation type="submission" date="2019-08" db="EMBL/GenBank/DDBJ databases">
        <authorList>
            <person name="Kucharzyk K."/>
            <person name="Murdoch R.W."/>
            <person name="Higgins S."/>
            <person name="Loffler F."/>
        </authorList>
    </citation>
    <scope>NUCLEOTIDE SEQUENCE</scope>
</reference>
<dbReference type="Gene3D" id="3.40.50.2020">
    <property type="match status" value="1"/>
</dbReference>
<keyword evidence="1 3" id="KW-0808">Transferase</keyword>
<comment type="caution">
    <text evidence="3">The sequence shown here is derived from an EMBL/GenBank/DDBJ whole genome shotgun (WGS) entry which is preliminary data.</text>
</comment>
<evidence type="ECO:0000256" key="1">
    <source>
        <dbReference type="ARBA" id="ARBA00022679"/>
    </source>
</evidence>
<organism evidence="3">
    <name type="scientific">bioreactor metagenome</name>
    <dbReference type="NCBI Taxonomy" id="1076179"/>
    <lineage>
        <taxon>unclassified sequences</taxon>
        <taxon>metagenomes</taxon>
        <taxon>ecological metagenomes</taxon>
    </lineage>
</organism>
<sequence length="158" mass="18085">MPQNQQMRDLVAQMKLIPVESQVKGKRILFCDDSIVRGTQMRETVAQLLELGAAEVHMCSASPPLLFGCKYLNFSRSRSELDLAARRAIQHLEHGAELTPEILEKYFNVYGEPYRQMVEEVRRELNLSTLHYQTLEGLLAAIGLPEDKVCTYCWNGRE</sequence>
<dbReference type="EC" id="2.4.2.14" evidence="3"/>
<keyword evidence="2" id="KW-0315">Glutamine amidotransferase</keyword>
<dbReference type="EMBL" id="VSSQ01025034">
    <property type="protein sequence ID" value="MPM72916.1"/>
    <property type="molecule type" value="Genomic_DNA"/>
</dbReference>
<dbReference type="PANTHER" id="PTHR11907">
    <property type="entry name" value="AMIDOPHOSPHORIBOSYLTRANSFERASE"/>
    <property type="match status" value="1"/>
</dbReference>
<name>A0A645C543_9ZZZZ</name>
<evidence type="ECO:0000313" key="3">
    <source>
        <dbReference type="EMBL" id="MPM72916.1"/>
    </source>
</evidence>
<protein>
    <submittedName>
        <fullName evidence="3">Amidophosphoribosyltransferase</fullName>
        <ecNumber evidence="3">2.4.2.14</ecNumber>
    </submittedName>
</protein>